<gene>
    <name evidence="1" type="ORF">J2I48_03400</name>
</gene>
<reference evidence="1 2" key="1">
    <citation type="submission" date="2021-03" db="EMBL/GenBank/DDBJ databases">
        <title>Fibrella sp. HMF5036 genome sequencing and assembly.</title>
        <authorList>
            <person name="Kang H."/>
            <person name="Kim H."/>
            <person name="Bae S."/>
            <person name="Joh K."/>
        </authorList>
    </citation>
    <scope>NUCLEOTIDE SEQUENCE [LARGE SCALE GENOMIC DNA]</scope>
    <source>
        <strain evidence="1 2">HMF5036</strain>
    </source>
</reference>
<name>A0A939G2S2_9BACT</name>
<accession>A0A939G2S2</accession>
<protein>
    <submittedName>
        <fullName evidence="1">Uncharacterized protein</fullName>
    </submittedName>
</protein>
<sequence length="132" mass="14485">MTTSELIAQIQAVDTPEAMAKVDALIRSQPGKMAPAVQEALLAKLAEVTQQSKELRANIREVLMLNGVEYPLTDWLTPAAYARRFGLPNVSTVTNWISRGVIPAEHIREVPSLGLRLIKAVAHAARQYERAA</sequence>
<dbReference type="Proteomes" id="UP000664795">
    <property type="component" value="Unassembled WGS sequence"/>
</dbReference>
<keyword evidence="2" id="KW-1185">Reference proteome</keyword>
<organism evidence="1 2">
    <name type="scientific">Fibrella aquatilis</name>
    <dbReference type="NCBI Taxonomy" id="2817059"/>
    <lineage>
        <taxon>Bacteria</taxon>
        <taxon>Pseudomonadati</taxon>
        <taxon>Bacteroidota</taxon>
        <taxon>Cytophagia</taxon>
        <taxon>Cytophagales</taxon>
        <taxon>Spirosomataceae</taxon>
        <taxon>Fibrella</taxon>
    </lineage>
</organism>
<proteinExistence type="predicted"/>
<evidence type="ECO:0000313" key="2">
    <source>
        <dbReference type="Proteomes" id="UP000664795"/>
    </source>
</evidence>
<comment type="caution">
    <text evidence="1">The sequence shown here is derived from an EMBL/GenBank/DDBJ whole genome shotgun (WGS) entry which is preliminary data.</text>
</comment>
<dbReference type="EMBL" id="JAFMYU010000002">
    <property type="protein sequence ID" value="MBO0930020.1"/>
    <property type="molecule type" value="Genomic_DNA"/>
</dbReference>
<dbReference type="AlphaFoldDB" id="A0A939G2S2"/>
<evidence type="ECO:0000313" key="1">
    <source>
        <dbReference type="EMBL" id="MBO0930020.1"/>
    </source>
</evidence>
<dbReference type="RefSeq" id="WP_207333986.1">
    <property type="nucleotide sequence ID" value="NZ_JAFMYU010000002.1"/>
</dbReference>